<comment type="caution">
    <text evidence="1">The sequence shown here is derived from an EMBL/GenBank/DDBJ whole genome shotgun (WGS) entry which is preliminary data.</text>
</comment>
<evidence type="ECO:0000313" key="1">
    <source>
        <dbReference type="EMBL" id="MPC44418.1"/>
    </source>
</evidence>
<organism evidence="1 2">
    <name type="scientific">Portunus trituberculatus</name>
    <name type="common">Swimming crab</name>
    <name type="synonym">Neptunus trituberculatus</name>
    <dbReference type="NCBI Taxonomy" id="210409"/>
    <lineage>
        <taxon>Eukaryota</taxon>
        <taxon>Metazoa</taxon>
        <taxon>Ecdysozoa</taxon>
        <taxon>Arthropoda</taxon>
        <taxon>Crustacea</taxon>
        <taxon>Multicrustacea</taxon>
        <taxon>Malacostraca</taxon>
        <taxon>Eumalacostraca</taxon>
        <taxon>Eucarida</taxon>
        <taxon>Decapoda</taxon>
        <taxon>Pleocyemata</taxon>
        <taxon>Brachyura</taxon>
        <taxon>Eubrachyura</taxon>
        <taxon>Portunoidea</taxon>
        <taxon>Portunidae</taxon>
        <taxon>Portuninae</taxon>
        <taxon>Portunus</taxon>
    </lineage>
</organism>
<dbReference type="EMBL" id="VSRR010006275">
    <property type="protein sequence ID" value="MPC44418.1"/>
    <property type="molecule type" value="Genomic_DNA"/>
</dbReference>
<reference evidence="1 2" key="1">
    <citation type="submission" date="2019-05" db="EMBL/GenBank/DDBJ databases">
        <title>Another draft genome of Portunus trituberculatus and its Hox gene families provides insights of decapod evolution.</title>
        <authorList>
            <person name="Jeong J.-H."/>
            <person name="Song I."/>
            <person name="Kim S."/>
            <person name="Choi T."/>
            <person name="Kim D."/>
            <person name="Ryu S."/>
            <person name="Kim W."/>
        </authorList>
    </citation>
    <scope>NUCLEOTIDE SEQUENCE [LARGE SCALE GENOMIC DNA]</scope>
    <source>
        <tissue evidence="1">Muscle</tissue>
    </source>
</reference>
<evidence type="ECO:0000313" key="2">
    <source>
        <dbReference type="Proteomes" id="UP000324222"/>
    </source>
</evidence>
<dbReference type="AlphaFoldDB" id="A0A5B7FHK9"/>
<proteinExistence type="predicted"/>
<dbReference type="Proteomes" id="UP000324222">
    <property type="component" value="Unassembled WGS sequence"/>
</dbReference>
<gene>
    <name evidence="1" type="ORF">E2C01_038091</name>
</gene>
<sequence>MEGQKINGQSLHYFNPPHEFLKLYKITK</sequence>
<accession>A0A5B7FHK9</accession>
<name>A0A5B7FHK9_PORTR</name>
<protein>
    <submittedName>
        <fullName evidence="1">Uncharacterized protein</fullName>
    </submittedName>
</protein>
<keyword evidence="2" id="KW-1185">Reference proteome</keyword>